<organism evidence="1 2">
    <name type="scientific">Thioflavicoccus mobilis 8321</name>
    <dbReference type="NCBI Taxonomy" id="765912"/>
    <lineage>
        <taxon>Bacteria</taxon>
        <taxon>Pseudomonadati</taxon>
        <taxon>Pseudomonadota</taxon>
        <taxon>Gammaproteobacteria</taxon>
        <taxon>Chromatiales</taxon>
        <taxon>Chromatiaceae</taxon>
        <taxon>Thioflavicoccus</taxon>
    </lineage>
</organism>
<protein>
    <recommendedName>
        <fullName evidence="3">Glycosyl transferase family 2</fullName>
    </recommendedName>
</protein>
<dbReference type="STRING" id="765912.Thimo_2978"/>
<dbReference type="HOGENOM" id="CLU_989534_0_0_6"/>
<dbReference type="EMBL" id="CP003051">
    <property type="protein sequence ID" value="AGA91669.1"/>
    <property type="molecule type" value="Genomic_DNA"/>
</dbReference>
<reference evidence="1 2" key="1">
    <citation type="submission" date="2011-09" db="EMBL/GenBank/DDBJ databases">
        <title>Complete sequence of chromosome of Thioflavicoccus mobilis 8321.</title>
        <authorList>
            <consortium name="US DOE Joint Genome Institute"/>
            <person name="Lucas S."/>
            <person name="Han J."/>
            <person name="Lapidus A."/>
            <person name="Cheng J.-F."/>
            <person name="Goodwin L."/>
            <person name="Pitluck S."/>
            <person name="Peters L."/>
            <person name="Ovchinnikova G."/>
            <person name="Lu M."/>
            <person name="Detter J.C."/>
            <person name="Han C."/>
            <person name="Tapia R."/>
            <person name="Land M."/>
            <person name="Hauser L."/>
            <person name="Kyrpides N."/>
            <person name="Ivanova N."/>
            <person name="Pagani I."/>
            <person name="Vogl K."/>
            <person name="Liu Z."/>
            <person name="Imhoff J."/>
            <person name="Thiel V."/>
            <person name="Frigaard N.-U."/>
            <person name="Bryant D."/>
            <person name="Woyke T."/>
        </authorList>
    </citation>
    <scope>NUCLEOTIDE SEQUENCE [LARGE SCALE GENOMIC DNA]</scope>
    <source>
        <strain evidence="1 2">8321</strain>
    </source>
</reference>
<dbReference type="Proteomes" id="UP000010816">
    <property type="component" value="Chromosome"/>
</dbReference>
<evidence type="ECO:0000313" key="2">
    <source>
        <dbReference type="Proteomes" id="UP000010816"/>
    </source>
</evidence>
<sequence length="300" mass="34965">MKTYAIVTASDRKYGDFLVEHWLRSLQENVRLDDIDVVVLDYGLSLAQRYYLEHHGVRLHPGRRDGHVTVIRYRETRDLLDSSPYEQICLCDSGDLIFQDDISGVFQHCPDRFRAVCEDAKPVFSFFIKDDFFLPEDRQRITDSFLKNRMINGGFIIAPRAQMRELCDTCLRMILDKSHFGPDQLVVNYLLHQQGFEELERRYNFVVATSAEPVRIENGLILDQERQRIAVVHNAGNFRFLRPIDNFGYGPGHNVLKKEIYTALRGFYASRSGLATAQETVQRSRRELTELIRRLKADTR</sequence>
<dbReference type="Gene3D" id="3.90.550.10">
    <property type="entry name" value="Spore Coat Polysaccharide Biosynthesis Protein SpsA, Chain A"/>
    <property type="match status" value="1"/>
</dbReference>
<dbReference type="OrthoDB" id="41746at2"/>
<dbReference type="SUPFAM" id="SSF53448">
    <property type="entry name" value="Nucleotide-diphospho-sugar transferases"/>
    <property type="match status" value="1"/>
</dbReference>
<dbReference type="KEGG" id="tmb:Thimo_2978"/>
<dbReference type="AlphaFoldDB" id="L0H255"/>
<dbReference type="RefSeq" id="WP_015281800.1">
    <property type="nucleotide sequence ID" value="NC_019940.1"/>
</dbReference>
<dbReference type="eggNOG" id="COG1442">
    <property type="taxonomic scope" value="Bacteria"/>
</dbReference>
<dbReference type="PATRIC" id="fig|765912.4.peg.2913"/>
<keyword evidence="2" id="KW-1185">Reference proteome</keyword>
<evidence type="ECO:0008006" key="3">
    <source>
        <dbReference type="Google" id="ProtNLM"/>
    </source>
</evidence>
<accession>L0H255</accession>
<name>L0H255_9GAMM</name>
<gene>
    <name evidence="1" type="ORF">Thimo_2978</name>
</gene>
<dbReference type="InterPro" id="IPR029044">
    <property type="entry name" value="Nucleotide-diphossugar_trans"/>
</dbReference>
<proteinExistence type="predicted"/>
<evidence type="ECO:0000313" key="1">
    <source>
        <dbReference type="EMBL" id="AGA91669.1"/>
    </source>
</evidence>